<sequence>MINFKSSLLNCETPFFGSCRKIDNILVSVHQDTQFIFKANKIISVLFTHFFSLNFSNLVSPCISKRLIQIEENYSLAQNLTRSHTEYLTQKFLRLYEFKFKLVIFNHTAFLLTDTGIFKLLYHTFILLFFSQRFIDI</sequence>
<dbReference type="Proteomes" id="UP000276133">
    <property type="component" value="Unassembled WGS sequence"/>
</dbReference>
<dbReference type="AlphaFoldDB" id="A0A3M7SN75"/>
<reference evidence="1 2" key="1">
    <citation type="journal article" date="2018" name="Sci. Rep.">
        <title>Genomic signatures of local adaptation to the degree of environmental predictability in rotifers.</title>
        <authorList>
            <person name="Franch-Gras L."/>
            <person name="Hahn C."/>
            <person name="Garcia-Roger E.M."/>
            <person name="Carmona M.J."/>
            <person name="Serra M."/>
            <person name="Gomez A."/>
        </authorList>
    </citation>
    <scope>NUCLEOTIDE SEQUENCE [LARGE SCALE GENOMIC DNA]</scope>
    <source>
        <strain evidence="1">HYR1</strain>
    </source>
</reference>
<protein>
    <submittedName>
        <fullName evidence="1">Uncharacterized protein</fullName>
    </submittedName>
</protein>
<dbReference type="EMBL" id="REGN01001064">
    <property type="protein sequence ID" value="RNA37274.1"/>
    <property type="molecule type" value="Genomic_DNA"/>
</dbReference>
<name>A0A3M7SN75_BRAPC</name>
<evidence type="ECO:0000313" key="1">
    <source>
        <dbReference type="EMBL" id="RNA37274.1"/>
    </source>
</evidence>
<keyword evidence="2" id="KW-1185">Reference proteome</keyword>
<accession>A0A3M7SN75</accession>
<proteinExistence type="predicted"/>
<organism evidence="1 2">
    <name type="scientific">Brachionus plicatilis</name>
    <name type="common">Marine rotifer</name>
    <name type="synonym">Brachionus muelleri</name>
    <dbReference type="NCBI Taxonomy" id="10195"/>
    <lineage>
        <taxon>Eukaryota</taxon>
        <taxon>Metazoa</taxon>
        <taxon>Spiralia</taxon>
        <taxon>Gnathifera</taxon>
        <taxon>Rotifera</taxon>
        <taxon>Eurotatoria</taxon>
        <taxon>Monogononta</taxon>
        <taxon>Pseudotrocha</taxon>
        <taxon>Ploima</taxon>
        <taxon>Brachionidae</taxon>
        <taxon>Brachionus</taxon>
    </lineage>
</organism>
<gene>
    <name evidence="1" type="ORF">BpHYR1_011206</name>
</gene>
<comment type="caution">
    <text evidence="1">The sequence shown here is derived from an EMBL/GenBank/DDBJ whole genome shotgun (WGS) entry which is preliminary data.</text>
</comment>
<evidence type="ECO:0000313" key="2">
    <source>
        <dbReference type="Proteomes" id="UP000276133"/>
    </source>
</evidence>